<feature type="transmembrane region" description="Helical" evidence="8">
    <location>
        <begin position="145"/>
        <end position="166"/>
    </location>
</feature>
<evidence type="ECO:0000256" key="2">
    <source>
        <dbReference type="ARBA" id="ARBA00022475"/>
    </source>
</evidence>
<dbReference type="PANTHER" id="PTHR30509:SF8">
    <property type="entry name" value="INNER MEMBRANE PROTEIN YCCS"/>
    <property type="match status" value="1"/>
</dbReference>
<feature type="transmembrane region" description="Helical" evidence="8">
    <location>
        <begin position="469"/>
        <end position="496"/>
    </location>
</feature>
<evidence type="ECO:0000259" key="9">
    <source>
        <dbReference type="Pfam" id="PF13515"/>
    </source>
</evidence>
<evidence type="ECO:0000256" key="1">
    <source>
        <dbReference type="ARBA" id="ARBA00004651"/>
    </source>
</evidence>
<evidence type="ECO:0000256" key="6">
    <source>
        <dbReference type="ARBA" id="ARBA00043993"/>
    </source>
</evidence>
<proteinExistence type="inferred from homology"/>
<organism evidence="10 11">
    <name type="scientific">Corallococcus macrosporus DSM 14697</name>
    <dbReference type="NCBI Taxonomy" id="1189310"/>
    <lineage>
        <taxon>Bacteria</taxon>
        <taxon>Pseudomonadati</taxon>
        <taxon>Myxococcota</taxon>
        <taxon>Myxococcia</taxon>
        <taxon>Myxococcales</taxon>
        <taxon>Cystobacterineae</taxon>
        <taxon>Myxococcaceae</taxon>
        <taxon>Corallococcus</taxon>
    </lineage>
</organism>
<protein>
    <recommendedName>
        <fullName evidence="9">Integral membrane bound transporter domain-containing protein</fullName>
    </recommendedName>
</protein>
<dbReference type="InterPro" id="IPR049453">
    <property type="entry name" value="Memb_transporter_dom"/>
</dbReference>
<sequence length="707" mass="76101">MRRLLRHLRSVLRVRPGKPAIGAGLRTALATAVPLILAFLLGVKDASWGGLSGLLVSLADKGGSYRTRAKELGAVTLLGALVGALGAPGGSLPWLDVTLMWLGVTAAAFARSYGETPGSIGGQLAVIFVVSLGAPAVGVETALARAFWLLFGGLWAMTLSLVLWPLRPYRPARRAIARVYRELAEACWDLGRLSREGAGSQAWVEAAERHMSVRPLMEQARATLGATRGSHLGRSQRGEHLLVLLETCEPMSAQLIALAEAMEAAVREPRFVPLRARVGSLCDAYAAMANWVEQVLDRERNEGAPRAPRLAPRSRRRHYSPAPGIRTQEDLLSLHVETVLSKLREMAGVVHETTAGLLHGDPVSDRGRSLVGNEERRARSWLAPLRDHLHSDSLVFRHAFRVGLVATAALVVTQALGIRDAHWVSLTVIAILQPYSGITEERALQRVGGTLLGACLAAVIATRVHSPSALLTVIVLLTAVSVSLLPINFGAFQILLTPDYLLLATLSSGDWSLAGQRALGVLVACAMALAGAWLLWPMPERRRFPEAAAAALRADSDYLREVISRGSGIRPEVSAARRCFGLALLDAEASFERLTAEYHGPPQQLESGMAVITYARRFATVVTALGTERPEEEVPGQLKQFAHQAGGVLDELADALKARRAPPPLPPLQVACKTDDPVFRALLERMPRQLGMLHGAVSRLSSGPILR</sequence>
<reference evidence="10 11" key="1">
    <citation type="submission" date="2017-06" db="EMBL/GenBank/DDBJ databases">
        <title>Sequencing and comparative analysis of myxobacterial genomes.</title>
        <authorList>
            <person name="Rupp O."/>
            <person name="Goesmann A."/>
            <person name="Sogaard-Andersen L."/>
        </authorList>
    </citation>
    <scope>NUCLEOTIDE SEQUENCE [LARGE SCALE GENOMIC DNA]</scope>
    <source>
        <strain evidence="10 11">DSM 14697</strain>
    </source>
</reference>
<feature type="transmembrane region" description="Helical" evidence="8">
    <location>
        <begin position="21"/>
        <end position="43"/>
    </location>
</feature>
<dbReference type="PANTHER" id="PTHR30509">
    <property type="entry name" value="P-HYDROXYBENZOIC ACID EFFLUX PUMP SUBUNIT-RELATED"/>
    <property type="match status" value="1"/>
</dbReference>
<dbReference type="Pfam" id="PF13515">
    <property type="entry name" value="FUSC_2"/>
    <property type="match status" value="2"/>
</dbReference>
<keyword evidence="3 8" id="KW-0812">Transmembrane</keyword>
<comment type="subcellular location">
    <subcellularLocation>
        <location evidence="1">Cell membrane</location>
        <topology evidence="1">Multi-pass membrane protein</topology>
    </subcellularLocation>
</comment>
<dbReference type="RefSeq" id="WP_095957049.1">
    <property type="nucleotide sequence ID" value="NZ_CP022203.1"/>
</dbReference>
<dbReference type="GO" id="GO:0005886">
    <property type="term" value="C:plasma membrane"/>
    <property type="evidence" value="ECO:0007669"/>
    <property type="project" value="UniProtKB-SubCell"/>
</dbReference>
<dbReference type="OrthoDB" id="5479971at2"/>
<feature type="domain" description="Integral membrane bound transporter" evidence="9">
    <location>
        <begin position="409"/>
        <end position="530"/>
    </location>
</feature>
<evidence type="ECO:0000313" key="11">
    <source>
        <dbReference type="Proteomes" id="UP000217343"/>
    </source>
</evidence>
<evidence type="ECO:0000256" key="7">
    <source>
        <dbReference type="SAM" id="MobiDB-lite"/>
    </source>
</evidence>
<evidence type="ECO:0000256" key="3">
    <source>
        <dbReference type="ARBA" id="ARBA00022692"/>
    </source>
</evidence>
<feature type="domain" description="Integral membrane bound transporter" evidence="9">
    <location>
        <begin position="36"/>
        <end position="157"/>
    </location>
</feature>
<comment type="similarity">
    <text evidence="6">Belongs to the YccS/YhfK family.</text>
</comment>
<accession>A0A250JNE5</accession>
<dbReference type="Proteomes" id="UP000217343">
    <property type="component" value="Chromosome"/>
</dbReference>
<feature type="transmembrane region" description="Helical" evidence="8">
    <location>
        <begin position="516"/>
        <end position="536"/>
    </location>
</feature>
<dbReference type="AlphaFoldDB" id="A0A250JNE5"/>
<dbReference type="KEGG" id="mmas:MYMAC_000724"/>
<keyword evidence="4 8" id="KW-1133">Transmembrane helix</keyword>
<keyword evidence="5 8" id="KW-0472">Membrane</keyword>
<keyword evidence="11" id="KW-1185">Reference proteome</keyword>
<evidence type="ECO:0000313" key="10">
    <source>
        <dbReference type="EMBL" id="ATB45140.1"/>
    </source>
</evidence>
<evidence type="ECO:0000256" key="8">
    <source>
        <dbReference type="SAM" id="Phobius"/>
    </source>
</evidence>
<keyword evidence="2" id="KW-1003">Cell membrane</keyword>
<feature type="transmembrane region" description="Helical" evidence="8">
    <location>
        <begin position="122"/>
        <end position="139"/>
    </location>
</feature>
<name>A0A250JNE5_9BACT</name>
<dbReference type="EMBL" id="CP022203">
    <property type="protein sequence ID" value="ATB45140.1"/>
    <property type="molecule type" value="Genomic_DNA"/>
</dbReference>
<evidence type="ECO:0000256" key="5">
    <source>
        <dbReference type="ARBA" id="ARBA00023136"/>
    </source>
</evidence>
<feature type="region of interest" description="Disordered" evidence="7">
    <location>
        <begin position="300"/>
        <end position="322"/>
    </location>
</feature>
<evidence type="ECO:0000256" key="4">
    <source>
        <dbReference type="ARBA" id="ARBA00022989"/>
    </source>
</evidence>
<gene>
    <name evidence="10" type="ORF">MYMAC_000724</name>
</gene>